<feature type="transmembrane region" description="Helical" evidence="1">
    <location>
        <begin position="343"/>
        <end position="365"/>
    </location>
</feature>
<name>A0A3B0SCT2_9ZZZZ</name>
<proteinExistence type="predicted"/>
<evidence type="ECO:0000259" key="2">
    <source>
        <dbReference type="Pfam" id="PF04235"/>
    </source>
</evidence>
<feature type="transmembrane region" description="Helical" evidence="1">
    <location>
        <begin position="263"/>
        <end position="286"/>
    </location>
</feature>
<sequence length="423" mass="47627">MKTTEKNILPRKRLISLDIIRGIAVLGILMVNIAGFALPFAALSNPTIAGVDSPADYYAWYFTDLLITNNMRGLFSMLFGASIILLTQKIEQQQNAPAARSYFFRRNSFLLLFGLIHSYILLMAGDVLFPYAVAGFGLYFLRNLKASALIAIALLIIALQTALSHYGYYELTAIHDAAASGGERAEQWQAIIGSLGTSQAEITEEINAMKGSYLNNLITIAPFVLFLQTYYLLTEFIWDVGSMMLLGMAFYKMGIIQGAKSRIFYILLAITGLAIGIMINHTNLLYLDSQNFDFLSQQKTQNTLRLGRVALTLGILGLLSLFIATPVLHWFKGGLAAVGRMALSNYLMQTVICIFIFYGFGFNLYNELGRASLLLVMVMIWTFQFFFSIIWLQYFQYGPVEWLWRSLTLRKKIALKIRYQSQS</sequence>
<feature type="transmembrane region" description="Helical" evidence="1">
    <location>
        <begin position="20"/>
        <end position="38"/>
    </location>
</feature>
<feature type="transmembrane region" description="Helical" evidence="1">
    <location>
        <begin position="306"/>
        <end position="331"/>
    </location>
</feature>
<gene>
    <name evidence="3" type="ORF">MNBD_ALPHA01-426</name>
</gene>
<feature type="domain" description="DUF418" evidence="2">
    <location>
        <begin position="251"/>
        <end position="410"/>
    </location>
</feature>
<feature type="transmembrane region" description="Helical" evidence="1">
    <location>
        <begin position="58"/>
        <end position="87"/>
    </location>
</feature>
<feature type="transmembrane region" description="Helical" evidence="1">
    <location>
        <begin position="371"/>
        <end position="395"/>
    </location>
</feature>
<accession>A0A3B0SCT2</accession>
<dbReference type="Pfam" id="PF04235">
    <property type="entry name" value="DUF418"/>
    <property type="match status" value="1"/>
</dbReference>
<evidence type="ECO:0000313" key="3">
    <source>
        <dbReference type="EMBL" id="VAW02100.1"/>
    </source>
</evidence>
<keyword evidence="1" id="KW-0812">Transmembrane</keyword>
<feature type="transmembrane region" description="Helical" evidence="1">
    <location>
        <begin position="213"/>
        <end position="230"/>
    </location>
</feature>
<protein>
    <recommendedName>
        <fullName evidence="2">DUF418 domain-containing protein</fullName>
    </recommendedName>
</protein>
<feature type="transmembrane region" description="Helical" evidence="1">
    <location>
        <begin position="144"/>
        <end position="163"/>
    </location>
</feature>
<keyword evidence="1" id="KW-1133">Transmembrane helix</keyword>
<dbReference type="InterPro" id="IPR052529">
    <property type="entry name" value="Bact_Transport_Assoc"/>
</dbReference>
<organism evidence="3">
    <name type="scientific">hydrothermal vent metagenome</name>
    <dbReference type="NCBI Taxonomy" id="652676"/>
    <lineage>
        <taxon>unclassified sequences</taxon>
        <taxon>metagenomes</taxon>
        <taxon>ecological metagenomes</taxon>
    </lineage>
</organism>
<dbReference type="PANTHER" id="PTHR30590">
    <property type="entry name" value="INNER MEMBRANE PROTEIN"/>
    <property type="match status" value="1"/>
</dbReference>
<keyword evidence="1" id="KW-0472">Membrane</keyword>
<dbReference type="EMBL" id="UOEJ01000157">
    <property type="protein sequence ID" value="VAW02100.1"/>
    <property type="molecule type" value="Genomic_DNA"/>
</dbReference>
<evidence type="ECO:0000256" key="1">
    <source>
        <dbReference type="SAM" id="Phobius"/>
    </source>
</evidence>
<dbReference type="PANTHER" id="PTHR30590:SF2">
    <property type="entry name" value="INNER MEMBRANE PROTEIN"/>
    <property type="match status" value="1"/>
</dbReference>
<reference evidence="3" key="1">
    <citation type="submission" date="2018-06" db="EMBL/GenBank/DDBJ databases">
        <authorList>
            <person name="Zhirakovskaya E."/>
        </authorList>
    </citation>
    <scope>NUCLEOTIDE SEQUENCE</scope>
</reference>
<dbReference type="InterPro" id="IPR007349">
    <property type="entry name" value="DUF418"/>
</dbReference>
<feature type="transmembrane region" description="Helical" evidence="1">
    <location>
        <begin position="108"/>
        <end position="132"/>
    </location>
</feature>
<dbReference type="AlphaFoldDB" id="A0A3B0SCT2"/>